<comment type="caution">
    <text evidence="1">The sequence shown here is derived from an EMBL/GenBank/DDBJ whole genome shotgun (WGS) entry which is preliminary data.</text>
</comment>
<reference evidence="1 2" key="1">
    <citation type="submission" date="2023-01" db="EMBL/GenBank/DDBJ databases">
        <title>Analysis of 21 Apiospora genomes using comparative genomics revels a genus with tremendous synthesis potential of carbohydrate active enzymes and secondary metabolites.</title>
        <authorList>
            <person name="Sorensen T."/>
        </authorList>
    </citation>
    <scope>NUCLEOTIDE SEQUENCE [LARGE SCALE GENOMIC DNA]</scope>
    <source>
        <strain evidence="1 2">CBS 20057</strain>
    </source>
</reference>
<dbReference type="EMBL" id="JAQQWI010000019">
    <property type="protein sequence ID" value="KAK7999162.1"/>
    <property type="molecule type" value="Genomic_DNA"/>
</dbReference>
<gene>
    <name evidence="1" type="ORF">PG991_014837</name>
</gene>
<keyword evidence="2" id="KW-1185">Reference proteome</keyword>
<dbReference type="Proteomes" id="UP001396898">
    <property type="component" value="Unassembled WGS sequence"/>
</dbReference>
<proteinExistence type="predicted"/>
<accession>A0ABR1R4T5</accession>
<evidence type="ECO:0000313" key="2">
    <source>
        <dbReference type="Proteomes" id="UP001396898"/>
    </source>
</evidence>
<sequence length="151" mass="16720">MRDSLVDILKFTKVYGPTSRIYPYSAHHLLTNGDQDGTEWGRFPHISVLAFESGTPSTKVYAGLLGLRDHVAHGFAARWMDVQLRDTEVDLEVRHPRFLDGSLPFSKLPNEGASLQRAYVRQDLVDPSIGVGCTHRGHADAAGQAFGVELF</sequence>
<protein>
    <submittedName>
        <fullName evidence="1">Uncharacterized protein</fullName>
    </submittedName>
</protein>
<name>A0ABR1R4T5_9PEZI</name>
<evidence type="ECO:0000313" key="1">
    <source>
        <dbReference type="EMBL" id="KAK7999162.1"/>
    </source>
</evidence>
<organism evidence="1 2">
    <name type="scientific">Apiospora marii</name>
    <dbReference type="NCBI Taxonomy" id="335849"/>
    <lineage>
        <taxon>Eukaryota</taxon>
        <taxon>Fungi</taxon>
        <taxon>Dikarya</taxon>
        <taxon>Ascomycota</taxon>
        <taxon>Pezizomycotina</taxon>
        <taxon>Sordariomycetes</taxon>
        <taxon>Xylariomycetidae</taxon>
        <taxon>Amphisphaeriales</taxon>
        <taxon>Apiosporaceae</taxon>
        <taxon>Apiospora</taxon>
    </lineage>
</organism>